<feature type="compositionally biased region" description="Polar residues" evidence="1">
    <location>
        <begin position="181"/>
        <end position="191"/>
    </location>
</feature>
<feature type="region of interest" description="Disordered" evidence="1">
    <location>
        <begin position="249"/>
        <end position="280"/>
    </location>
</feature>
<name>A0A8T0XBZ6_PANVG</name>
<reference evidence="2" key="1">
    <citation type="submission" date="2020-05" db="EMBL/GenBank/DDBJ databases">
        <title>WGS assembly of Panicum virgatum.</title>
        <authorList>
            <person name="Lovell J.T."/>
            <person name="Jenkins J."/>
            <person name="Shu S."/>
            <person name="Juenger T.E."/>
            <person name="Schmutz J."/>
        </authorList>
    </citation>
    <scope>NUCLEOTIDE SEQUENCE</scope>
    <source>
        <strain evidence="2">AP13</strain>
    </source>
</reference>
<keyword evidence="3" id="KW-1185">Reference proteome</keyword>
<accession>A0A8T0XBZ6</accession>
<organism evidence="2 3">
    <name type="scientific">Panicum virgatum</name>
    <name type="common">Blackwell switchgrass</name>
    <dbReference type="NCBI Taxonomy" id="38727"/>
    <lineage>
        <taxon>Eukaryota</taxon>
        <taxon>Viridiplantae</taxon>
        <taxon>Streptophyta</taxon>
        <taxon>Embryophyta</taxon>
        <taxon>Tracheophyta</taxon>
        <taxon>Spermatophyta</taxon>
        <taxon>Magnoliopsida</taxon>
        <taxon>Liliopsida</taxon>
        <taxon>Poales</taxon>
        <taxon>Poaceae</taxon>
        <taxon>PACMAD clade</taxon>
        <taxon>Panicoideae</taxon>
        <taxon>Panicodae</taxon>
        <taxon>Paniceae</taxon>
        <taxon>Panicinae</taxon>
        <taxon>Panicum</taxon>
        <taxon>Panicum sect. Hiantes</taxon>
    </lineage>
</organism>
<evidence type="ECO:0000313" key="2">
    <source>
        <dbReference type="EMBL" id="KAG2657590.1"/>
    </source>
</evidence>
<evidence type="ECO:0000256" key="1">
    <source>
        <dbReference type="SAM" id="MobiDB-lite"/>
    </source>
</evidence>
<protein>
    <submittedName>
        <fullName evidence="2">Uncharacterized protein</fullName>
    </submittedName>
</protein>
<comment type="caution">
    <text evidence="2">The sequence shown here is derived from an EMBL/GenBank/DDBJ whole genome shotgun (WGS) entry which is preliminary data.</text>
</comment>
<dbReference type="EMBL" id="CM029037">
    <property type="protein sequence ID" value="KAG2657590.1"/>
    <property type="molecule type" value="Genomic_DNA"/>
</dbReference>
<feature type="region of interest" description="Disordered" evidence="1">
    <location>
        <begin position="177"/>
        <end position="208"/>
    </location>
</feature>
<feature type="region of interest" description="Disordered" evidence="1">
    <location>
        <begin position="1"/>
        <end position="75"/>
    </location>
</feature>
<gene>
    <name evidence="2" type="ORF">PVAP13_1KG507405</name>
</gene>
<evidence type="ECO:0000313" key="3">
    <source>
        <dbReference type="Proteomes" id="UP000823388"/>
    </source>
</evidence>
<sequence>MDAVAAQHTGRKPWVGPLPKPRRSPAITIGDVQVTFKKTNKKIESSSTGSLSGKRPARTSAPRDLSNKQPVRADDGSCCGSFPILGLQNSKLETSSDQGENHGTNRSASPDQSVGRVLVLTYGSTVVRRPLPNLRKVFPKKPISRFRKPAATLSHLDERSYAEVLRTPPTMDRMAGKSVKETASGQRQATSRAPLRSTGAGFSSTPTFPQVPGSAPFLGAAPKHCAPAIGVDTGLGVFSSFVQATGMQQGSSATSQQNPQFGFGAGPVPKGTTAPGPHTW</sequence>
<feature type="compositionally biased region" description="Polar residues" evidence="1">
    <location>
        <begin position="249"/>
        <end position="260"/>
    </location>
</feature>
<proteinExistence type="predicted"/>
<feature type="region of interest" description="Disordered" evidence="1">
    <location>
        <begin position="93"/>
        <end position="112"/>
    </location>
</feature>
<dbReference type="Proteomes" id="UP000823388">
    <property type="component" value="Chromosome 1K"/>
</dbReference>
<dbReference type="AlphaFoldDB" id="A0A8T0XBZ6"/>